<feature type="transmembrane region" description="Helical" evidence="7">
    <location>
        <begin position="163"/>
        <end position="193"/>
    </location>
</feature>
<dbReference type="CDD" id="cd06261">
    <property type="entry name" value="TM_PBP2"/>
    <property type="match status" value="1"/>
</dbReference>
<dbReference type="AlphaFoldDB" id="A0A917N4L6"/>
<dbReference type="PANTHER" id="PTHR30151:SF0">
    <property type="entry name" value="ABC TRANSPORTER PERMEASE PROTEIN MJ0413-RELATED"/>
    <property type="match status" value="1"/>
</dbReference>
<evidence type="ECO:0000256" key="4">
    <source>
        <dbReference type="ARBA" id="ARBA00022692"/>
    </source>
</evidence>
<keyword evidence="2 7" id="KW-0813">Transport</keyword>
<dbReference type="GO" id="GO:0055085">
    <property type="term" value="P:transmembrane transport"/>
    <property type="evidence" value="ECO:0007669"/>
    <property type="project" value="InterPro"/>
</dbReference>
<feature type="transmembrane region" description="Helical" evidence="7">
    <location>
        <begin position="9"/>
        <end position="30"/>
    </location>
</feature>
<dbReference type="EMBL" id="BMDT01000006">
    <property type="protein sequence ID" value="GGI65885.1"/>
    <property type="molecule type" value="Genomic_DNA"/>
</dbReference>
<gene>
    <name evidence="9" type="ORF">GCM10011482_15390</name>
</gene>
<reference evidence="9" key="2">
    <citation type="submission" date="2020-09" db="EMBL/GenBank/DDBJ databases">
        <authorList>
            <person name="Sun Q."/>
            <person name="Sedlacek I."/>
        </authorList>
    </citation>
    <scope>NUCLEOTIDE SEQUENCE</scope>
    <source>
        <strain evidence="9">CCM 8433</strain>
    </source>
</reference>
<evidence type="ECO:0000256" key="3">
    <source>
        <dbReference type="ARBA" id="ARBA00022475"/>
    </source>
</evidence>
<dbReference type="SUPFAM" id="SSF161098">
    <property type="entry name" value="MetI-like"/>
    <property type="match status" value="1"/>
</dbReference>
<dbReference type="Gene3D" id="1.10.3720.10">
    <property type="entry name" value="MetI-like"/>
    <property type="match status" value="1"/>
</dbReference>
<feature type="domain" description="ABC transmembrane type-1" evidence="8">
    <location>
        <begin position="57"/>
        <end position="237"/>
    </location>
</feature>
<dbReference type="PANTHER" id="PTHR30151">
    <property type="entry name" value="ALKANE SULFONATE ABC TRANSPORTER-RELATED, MEMBRANE SUBUNIT"/>
    <property type="match status" value="1"/>
</dbReference>
<dbReference type="RefSeq" id="WP_188367724.1">
    <property type="nucleotide sequence ID" value="NZ_BMDT01000006.1"/>
</dbReference>
<comment type="similarity">
    <text evidence="7">Belongs to the binding-protein-dependent transport system permease family.</text>
</comment>
<evidence type="ECO:0000256" key="6">
    <source>
        <dbReference type="ARBA" id="ARBA00023136"/>
    </source>
</evidence>
<feature type="transmembrane region" description="Helical" evidence="7">
    <location>
        <begin position="62"/>
        <end position="83"/>
    </location>
</feature>
<name>A0A917N4L6_9ENTE</name>
<feature type="transmembrane region" description="Helical" evidence="7">
    <location>
        <begin position="218"/>
        <end position="245"/>
    </location>
</feature>
<comment type="subcellular location">
    <subcellularLocation>
        <location evidence="1 7">Cell membrane</location>
        <topology evidence="1 7">Multi-pass membrane protein</topology>
    </subcellularLocation>
</comment>
<feature type="transmembrane region" description="Helical" evidence="7">
    <location>
        <begin position="95"/>
        <end position="117"/>
    </location>
</feature>
<proteinExistence type="inferred from homology"/>
<dbReference type="Proteomes" id="UP000622610">
    <property type="component" value="Unassembled WGS sequence"/>
</dbReference>
<evidence type="ECO:0000256" key="2">
    <source>
        <dbReference type="ARBA" id="ARBA00022448"/>
    </source>
</evidence>
<keyword evidence="6 7" id="KW-0472">Membrane</keyword>
<keyword evidence="4 7" id="KW-0812">Transmembrane</keyword>
<comment type="caution">
    <text evidence="9">The sequence shown here is derived from an EMBL/GenBank/DDBJ whole genome shotgun (WGS) entry which is preliminary data.</text>
</comment>
<dbReference type="Pfam" id="PF00528">
    <property type="entry name" value="BPD_transp_1"/>
    <property type="match status" value="1"/>
</dbReference>
<evidence type="ECO:0000313" key="9">
    <source>
        <dbReference type="EMBL" id="GGI65885.1"/>
    </source>
</evidence>
<dbReference type="GO" id="GO:0005886">
    <property type="term" value="C:plasma membrane"/>
    <property type="evidence" value="ECO:0007669"/>
    <property type="project" value="UniProtKB-SubCell"/>
</dbReference>
<dbReference type="InterPro" id="IPR000515">
    <property type="entry name" value="MetI-like"/>
</dbReference>
<accession>A0A917N4L6</accession>
<keyword evidence="3" id="KW-1003">Cell membrane</keyword>
<evidence type="ECO:0000256" key="5">
    <source>
        <dbReference type="ARBA" id="ARBA00022989"/>
    </source>
</evidence>
<sequence length="252" mass="28782">MKKDELKRLIGGILAVVLFLGIWWIGYYVIQKPLLPSPFEVLQRIPGLFEKELLMHIRVSSYRIFLGMFYSLIGGFFLGLLMGSFPKWKYFFDPLIYLTYPIPKMALLPIVMLLGGLGDGSKVAMIVLIVLPQVTISVRDSVRQIPNNYYDVYRLLQASKLQQFALITFPATLPGIISGARVSLGTAISILFFTENYGTEYGMGYFIMDSWTRMDYGAMYAGIIILSSFGLLLFLLLDLFSWWVCKWQRVTD</sequence>
<keyword evidence="10" id="KW-1185">Reference proteome</keyword>
<evidence type="ECO:0000259" key="8">
    <source>
        <dbReference type="PROSITE" id="PS50928"/>
    </source>
</evidence>
<protein>
    <submittedName>
        <fullName evidence="9">ABC transporter permease</fullName>
    </submittedName>
</protein>
<evidence type="ECO:0000313" key="10">
    <source>
        <dbReference type="Proteomes" id="UP000622610"/>
    </source>
</evidence>
<reference evidence="9" key="1">
    <citation type="journal article" date="2014" name="Int. J. Syst. Evol. Microbiol.">
        <title>Complete genome sequence of Corynebacterium casei LMG S-19264T (=DSM 44701T), isolated from a smear-ripened cheese.</title>
        <authorList>
            <consortium name="US DOE Joint Genome Institute (JGI-PGF)"/>
            <person name="Walter F."/>
            <person name="Albersmeier A."/>
            <person name="Kalinowski J."/>
            <person name="Ruckert C."/>
        </authorList>
    </citation>
    <scope>NUCLEOTIDE SEQUENCE</scope>
    <source>
        <strain evidence="9">CCM 8433</strain>
    </source>
</reference>
<keyword evidence="5 7" id="KW-1133">Transmembrane helix</keyword>
<evidence type="ECO:0000256" key="7">
    <source>
        <dbReference type="RuleBase" id="RU363032"/>
    </source>
</evidence>
<evidence type="ECO:0000256" key="1">
    <source>
        <dbReference type="ARBA" id="ARBA00004651"/>
    </source>
</evidence>
<dbReference type="InterPro" id="IPR035906">
    <property type="entry name" value="MetI-like_sf"/>
</dbReference>
<organism evidence="9 10">
    <name type="scientific">Enterococcus alcedinis</name>
    <dbReference type="NCBI Taxonomy" id="1274384"/>
    <lineage>
        <taxon>Bacteria</taxon>
        <taxon>Bacillati</taxon>
        <taxon>Bacillota</taxon>
        <taxon>Bacilli</taxon>
        <taxon>Lactobacillales</taxon>
        <taxon>Enterococcaceae</taxon>
        <taxon>Enterococcus</taxon>
    </lineage>
</organism>
<dbReference type="PROSITE" id="PS50928">
    <property type="entry name" value="ABC_TM1"/>
    <property type="match status" value="1"/>
</dbReference>